<feature type="transmembrane region" description="Helical" evidence="5">
    <location>
        <begin position="269"/>
        <end position="294"/>
    </location>
</feature>
<dbReference type="PROSITE" id="PS00216">
    <property type="entry name" value="SUGAR_TRANSPORT_1"/>
    <property type="match status" value="1"/>
</dbReference>
<feature type="transmembrane region" description="Helical" evidence="5">
    <location>
        <begin position="413"/>
        <end position="431"/>
    </location>
</feature>
<proteinExistence type="predicted"/>
<dbReference type="PANTHER" id="PTHR23501:SF197">
    <property type="entry name" value="COMD"/>
    <property type="match status" value="1"/>
</dbReference>
<dbReference type="AlphaFoldDB" id="A0A6B1FVY0"/>
<feature type="transmembrane region" description="Helical" evidence="5">
    <location>
        <begin position="306"/>
        <end position="327"/>
    </location>
</feature>
<feature type="transmembrane region" description="Helical" evidence="5">
    <location>
        <begin position="228"/>
        <end position="249"/>
    </location>
</feature>
<dbReference type="EMBL" id="VYDA01000315">
    <property type="protein sequence ID" value="MYH61762.1"/>
    <property type="molecule type" value="Genomic_DNA"/>
</dbReference>
<dbReference type="PRINTS" id="PR01036">
    <property type="entry name" value="TCRTETB"/>
</dbReference>
<dbReference type="PANTHER" id="PTHR23501">
    <property type="entry name" value="MAJOR FACILITATOR SUPERFAMILY"/>
    <property type="match status" value="1"/>
</dbReference>
<feature type="transmembrane region" description="Helical" evidence="5">
    <location>
        <begin position="82"/>
        <end position="101"/>
    </location>
</feature>
<dbReference type="InterPro" id="IPR020846">
    <property type="entry name" value="MFS_dom"/>
</dbReference>
<evidence type="ECO:0000256" key="5">
    <source>
        <dbReference type="SAM" id="Phobius"/>
    </source>
</evidence>
<dbReference type="Pfam" id="PF07690">
    <property type="entry name" value="MFS_1"/>
    <property type="match status" value="1"/>
</dbReference>
<evidence type="ECO:0000256" key="1">
    <source>
        <dbReference type="ARBA" id="ARBA00004651"/>
    </source>
</evidence>
<name>A0A6B1FVY0_9CHLR</name>
<accession>A0A6B1FVY0</accession>
<dbReference type="InterPro" id="IPR011701">
    <property type="entry name" value="MFS"/>
</dbReference>
<organism evidence="7">
    <name type="scientific">Caldilineaceae bacterium SB0675_bin_29</name>
    <dbReference type="NCBI Taxonomy" id="2605266"/>
    <lineage>
        <taxon>Bacteria</taxon>
        <taxon>Bacillati</taxon>
        <taxon>Chloroflexota</taxon>
        <taxon>Caldilineae</taxon>
        <taxon>Caldilineales</taxon>
        <taxon>Caldilineaceae</taxon>
    </lineage>
</organism>
<evidence type="ECO:0000256" key="4">
    <source>
        <dbReference type="ARBA" id="ARBA00023136"/>
    </source>
</evidence>
<feature type="transmembrane region" description="Helical" evidence="5">
    <location>
        <begin position="334"/>
        <end position="352"/>
    </location>
</feature>
<protein>
    <submittedName>
        <fullName evidence="7">MFS transporter</fullName>
    </submittedName>
</protein>
<dbReference type="GO" id="GO:0005886">
    <property type="term" value="C:plasma membrane"/>
    <property type="evidence" value="ECO:0007669"/>
    <property type="project" value="UniProtKB-SubCell"/>
</dbReference>
<feature type="transmembrane region" description="Helical" evidence="5">
    <location>
        <begin position="52"/>
        <end position="70"/>
    </location>
</feature>
<dbReference type="SUPFAM" id="SSF103473">
    <property type="entry name" value="MFS general substrate transporter"/>
    <property type="match status" value="1"/>
</dbReference>
<dbReference type="Gene3D" id="1.20.1250.20">
    <property type="entry name" value="MFS general substrate transporter like domains"/>
    <property type="match status" value="1"/>
</dbReference>
<comment type="caution">
    <text evidence="7">The sequence shown here is derived from an EMBL/GenBank/DDBJ whole genome shotgun (WGS) entry which is preliminary data.</text>
</comment>
<keyword evidence="3 5" id="KW-1133">Transmembrane helix</keyword>
<sequence length="536" mass="55278">MNGSDGRDGGYRGRAAALVCVGLAMFLAALAQTVVASIVPLIVADLGGFDRYTWPSSSYLVAATVAYPIVGRLSDIYGRRAFLIAGIAIFIAGSALVGFSGSMNQVIGFRALQGLGGGAVMTCCYVSVADLFPPEDRGKFHGILGAVYALATVVGPVMGVLIAEWLSWQYTFLFIALAGLPVLLLTARRFPGPRSLPRQWELDYAGMATLAVAVTAVALASAEVSHAWYAPQAVGLLAFGLATAALFVAIESRFRSPIMPLGIYRNRAVAVAVVVTLLTSAALHAFVLFLPLYFQLALGVSATQAGTMLMPMLLGIVLGAIVAGQLLSRTGGHYRVQALAGTALMAGGMYLFSILGDGGGVAQSMPVLFSQLYLIIAALGFGAVVATLSVAVQNGVAFRHVGSATAALQFSRSLGGMVGLAATGVVMLQSFRTGVETLVPDNVRSILPEGLFSSVKEDPRALVDPAAAQVLKEVVAGPGSGNLPAADSLLHSLNLALTGALSNVFTVLWVAVALSLPVALLLRVRAGSNGSSPRGP</sequence>
<feature type="transmembrane region" description="Helical" evidence="5">
    <location>
        <begin position="372"/>
        <end position="392"/>
    </location>
</feature>
<evidence type="ECO:0000256" key="2">
    <source>
        <dbReference type="ARBA" id="ARBA00022692"/>
    </source>
</evidence>
<evidence type="ECO:0000256" key="3">
    <source>
        <dbReference type="ARBA" id="ARBA00022989"/>
    </source>
</evidence>
<evidence type="ECO:0000259" key="6">
    <source>
        <dbReference type="PROSITE" id="PS50850"/>
    </source>
</evidence>
<feature type="transmembrane region" description="Helical" evidence="5">
    <location>
        <begin position="140"/>
        <end position="162"/>
    </location>
</feature>
<dbReference type="PROSITE" id="PS50850">
    <property type="entry name" value="MFS"/>
    <property type="match status" value="1"/>
</dbReference>
<reference evidence="7" key="1">
    <citation type="submission" date="2019-09" db="EMBL/GenBank/DDBJ databases">
        <title>Characterisation of the sponge microbiome using genome-centric metagenomics.</title>
        <authorList>
            <person name="Engelberts J.P."/>
            <person name="Robbins S.J."/>
            <person name="De Goeij J.M."/>
            <person name="Aranda M."/>
            <person name="Bell S.C."/>
            <person name="Webster N.S."/>
        </authorList>
    </citation>
    <scope>NUCLEOTIDE SEQUENCE</scope>
    <source>
        <strain evidence="7">SB0675_bin_29</strain>
    </source>
</reference>
<evidence type="ECO:0000313" key="7">
    <source>
        <dbReference type="EMBL" id="MYH61762.1"/>
    </source>
</evidence>
<dbReference type="InterPro" id="IPR036259">
    <property type="entry name" value="MFS_trans_sf"/>
</dbReference>
<feature type="transmembrane region" description="Helical" evidence="5">
    <location>
        <begin position="500"/>
        <end position="522"/>
    </location>
</feature>
<keyword evidence="2 5" id="KW-0812">Transmembrane</keyword>
<feature type="transmembrane region" description="Helical" evidence="5">
    <location>
        <begin position="168"/>
        <end position="190"/>
    </location>
</feature>
<feature type="transmembrane region" description="Helical" evidence="5">
    <location>
        <begin position="202"/>
        <end position="222"/>
    </location>
</feature>
<dbReference type="GO" id="GO:0022857">
    <property type="term" value="F:transmembrane transporter activity"/>
    <property type="evidence" value="ECO:0007669"/>
    <property type="project" value="InterPro"/>
</dbReference>
<keyword evidence="4 5" id="KW-0472">Membrane</keyword>
<feature type="transmembrane region" description="Helical" evidence="5">
    <location>
        <begin position="107"/>
        <end position="128"/>
    </location>
</feature>
<comment type="subcellular location">
    <subcellularLocation>
        <location evidence="1">Cell membrane</location>
        <topology evidence="1">Multi-pass membrane protein</topology>
    </subcellularLocation>
</comment>
<feature type="domain" description="Major facilitator superfamily (MFS) profile" evidence="6">
    <location>
        <begin position="17"/>
        <end position="527"/>
    </location>
</feature>
<dbReference type="Gene3D" id="1.20.1720.10">
    <property type="entry name" value="Multidrug resistance protein D"/>
    <property type="match status" value="1"/>
</dbReference>
<dbReference type="InterPro" id="IPR005829">
    <property type="entry name" value="Sugar_transporter_CS"/>
</dbReference>
<gene>
    <name evidence="7" type="ORF">F4148_08345</name>
</gene>